<dbReference type="EMBL" id="JABAFR010000006">
    <property type="protein sequence ID" value="NME43923.1"/>
    <property type="molecule type" value="Genomic_DNA"/>
</dbReference>
<dbReference type="SUPFAM" id="SSF51735">
    <property type="entry name" value="NAD(P)-binding Rossmann-fold domains"/>
    <property type="match status" value="1"/>
</dbReference>
<dbReference type="CDD" id="cd05233">
    <property type="entry name" value="SDR_c"/>
    <property type="match status" value="1"/>
</dbReference>
<name>A0A7X9NGQ6_9FIRM</name>
<dbReference type="InterPro" id="IPR020904">
    <property type="entry name" value="Sc_DH/Rdtase_CS"/>
</dbReference>
<comment type="similarity">
    <text evidence="1 3">Belongs to the short-chain dehydrogenases/reductases (SDR) family.</text>
</comment>
<dbReference type="PANTHER" id="PTHR42760">
    <property type="entry name" value="SHORT-CHAIN DEHYDROGENASES/REDUCTASES FAMILY MEMBER"/>
    <property type="match status" value="1"/>
</dbReference>
<dbReference type="RefSeq" id="WP_168964899.1">
    <property type="nucleotide sequence ID" value="NZ_JABAFR010000006.1"/>
</dbReference>
<dbReference type="PANTHER" id="PTHR42760:SF37">
    <property type="entry name" value="CLAVALDEHYDE DEHYDROGENASE"/>
    <property type="match status" value="1"/>
</dbReference>
<gene>
    <name evidence="4" type="ORF">HF861_03375</name>
</gene>
<evidence type="ECO:0000256" key="1">
    <source>
        <dbReference type="ARBA" id="ARBA00006484"/>
    </source>
</evidence>
<evidence type="ECO:0000313" key="4">
    <source>
        <dbReference type="EMBL" id="NME43923.1"/>
    </source>
</evidence>
<organism evidence="4 5">
    <name type="scientific">Faecalicoccus pleomorphus</name>
    <dbReference type="NCBI Taxonomy" id="1323"/>
    <lineage>
        <taxon>Bacteria</taxon>
        <taxon>Bacillati</taxon>
        <taxon>Bacillota</taxon>
        <taxon>Erysipelotrichia</taxon>
        <taxon>Erysipelotrichales</taxon>
        <taxon>Erysipelotrichaceae</taxon>
        <taxon>Faecalicoccus</taxon>
    </lineage>
</organism>
<dbReference type="PROSITE" id="PS00061">
    <property type="entry name" value="ADH_SHORT"/>
    <property type="match status" value="1"/>
</dbReference>
<sequence>MNNEAMNGKVIVITGASSGMGAAMAKDFAQRGAKVAIFDLNEEKGNEVIKEIKKKNGSCIFKKVDVTDKKEITLAVDDIETNLGKITSWVNSAGISKMVPFLKSSEELWDLTINVNLKATFLCCQVAIERMLKNGGGTILNMSSLSGKKPSSWQTIYCASKFGVQGLTQSIAKEFADQNIRVNSICPGIVQTEMWDKLKYEYAQKRNLHPDEVMDYFRKNIPMHRLVELQDVINAAVFLLTDNSSYLTGQSINLVGGEWMD</sequence>
<dbReference type="AlphaFoldDB" id="A0A7X9NGQ6"/>
<dbReference type="InterPro" id="IPR036291">
    <property type="entry name" value="NAD(P)-bd_dom_sf"/>
</dbReference>
<dbReference type="Pfam" id="PF00106">
    <property type="entry name" value="adh_short"/>
    <property type="match status" value="1"/>
</dbReference>
<accession>A0A7X9NGQ6</accession>
<protein>
    <submittedName>
        <fullName evidence="4">SDR family oxidoreductase</fullName>
    </submittedName>
</protein>
<evidence type="ECO:0000256" key="3">
    <source>
        <dbReference type="RuleBase" id="RU000363"/>
    </source>
</evidence>
<evidence type="ECO:0000313" key="5">
    <source>
        <dbReference type="Proteomes" id="UP000540014"/>
    </source>
</evidence>
<dbReference type="FunFam" id="3.40.50.720:FF:000084">
    <property type="entry name" value="Short-chain dehydrogenase reductase"/>
    <property type="match status" value="1"/>
</dbReference>
<proteinExistence type="inferred from homology"/>
<dbReference type="GO" id="GO:0016616">
    <property type="term" value="F:oxidoreductase activity, acting on the CH-OH group of donors, NAD or NADP as acceptor"/>
    <property type="evidence" value="ECO:0007669"/>
    <property type="project" value="TreeGrafter"/>
</dbReference>
<keyword evidence="2" id="KW-0560">Oxidoreductase</keyword>
<evidence type="ECO:0000256" key="2">
    <source>
        <dbReference type="ARBA" id="ARBA00023002"/>
    </source>
</evidence>
<reference evidence="4 5" key="1">
    <citation type="submission" date="2020-04" db="EMBL/GenBank/DDBJ databases">
        <authorList>
            <person name="Hitch T.C.A."/>
            <person name="Wylensek D."/>
            <person name="Clavel T."/>
        </authorList>
    </citation>
    <scope>NUCLEOTIDE SEQUENCE [LARGE SCALE GENOMIC DNA]</scope>
    <source>
        <strain evidence="4 5">BSM-383-APC-22F</strain>
    </source>
</reference>
<comment type="caution">
    <text evidence="4">The sequence shown here is derived from an EMBL/GenBank/DDBJ whole genome shotgun (WGS) entry which is preliminary data.</text>
</comment>
<dbReference type="GO" id="GO:0008206">
    <property type="term" value="P:bile acid metabolic process"/>
    <property type="evidence" value="ECO:0007669"/>
    <property type="project" value="UniProtKB-ARBA"/>
</dbReference>
<dbReference type="InterPro" id="IPR002347">
    <property type="entry name" value="SDR_fam"/>
</dbReference>
<dbReference type="PRINTS" id="PR00081">
    <property type="entry name" value="GDHRDH"/>
</dbReference>
<dbReference type="Gene3D" id="3.40.50.720">
    <property type="entry name" value="NAD(P)-binding Rossmann-like Domain"/>
    <property type="match status" value="1"/>
</dbReference>
<dbReference type="Proteomes" id="UP000540014">
    <property type="component" value="Unassembled WGS sequence"/>
</dbReference>
<dbReference type="PRINTS" id="PR00080">
    <property type="entry name" value="SDRFAMILY"/>
</dbReference>